<evidence type="ECO:0000313" key="1">
    <source>
        <dbReference type="EMBL" id="KAK5275617.1"/>
    </source>
</evidence>
<feature type="non-terminal residue" evidence="1">
    <location>
        <position position="1"/>
    </location>
</feature>
<accession>A0ABR0M0M6</accession>
<protein>
    <submittedName>
        <fullName evidence="1">Uncharacterized protein</fullName>
    </submittedName>
</protein>
<sequence length="65" mass="7704">DESRKESCSPQPKQDIAQQMLDATTPEEHRDLGRKVKNFDYKKWDEREPTLPRSLLTTRCKDIDK</sequence>
<dbReference type="InterPro" id="IPR037238">
    <property type="entry name" value="YbiA-like_sf"/>
</dbReference>
<evidence type="ECO:0000313" key="2">
    <source>
        <dbReference type="Proteomes" id="UP001357485"/>
    </source>
</evidence>
<gene>
    <name evidence="1" type="ORF">LTR16_012303</name>
</gene>
<dbReference type="EMBL" id="JAVRRA010004303">
    <property type="protein sequence ID" value="KAK5275617.1"/>
    <property type="molecule type" value="Genomic_DNA"/>
</dbReference>
<proteinExistence type="predicted"/>
<dbReference type="Gene3D" id="1.10.357.40">
    <property type="entry name" value="YbiA-like"/>
    <property type="match status" value="1"/>
</dbReference>
<keyword evidence="2" id="KW-1185">Reference proteome</keyword>
<organism evidence="1 2">
    <name type="scientific">Cryomyces antarcticus</name>
    <dbReference type="NCBI Taxonomy" id="329879"/>
    <lineage>
        <taxon>Eukaryota</taxon>
        <taxon>Fungi</taxon>
        <taxon>Dikarya</taxon>
        <taxon>Ascomycota</taxon>
        <taxon>Pezizomycotina</taxon>
        <taxon>Dothideomycetes</taxon>
        <taxon>Dothideomycetes incertae sedis</taxon>
        <taxon>Cryomyces</taxon>
    </lineage>
</organism>
<dbReference type="Proteomes" id="UP001357485">
    <property type="component" value="Unassembled WGS sequence"/>
</dbReference>
<comment type="caution">
    <text evidence="1">The sequence shown here is derived from an EMBL/GenBank/DDBJ whole genome shotgun (WGS) entry which is preliminary data.</text>
</comment>
<name>A0ABR0M0M6_9PEZI</name>
<reference evidence="1 2" key="1">
    <citation type="submission" date="2023-08" db="EMBL/GenBank/DDBJ databases">
        <title>Black Yeasts Isolated from many extreme environments.</title>
        <authorList>
            <person name="Coleine C."/>
            <person name="Stajich J.E."/>
            <person name="Selbmann L."/>
        </authorList>
    </citation>
    <scope>NUCLEOTIDE SEQUENCE [LARGE SCALE GENOMIC DNA]</scope>
    <source>
        <strain evidence="1 2">CCFEE 536</strain>
    </source>
</reference>